<feature type="transmembrane region" description="Helical" evidence="13">
    <location>
        <begin position="160"/>
        <end position="184"/>
    </location>
</feature>
<dbReference type="PANTHER" id="PTHR11709:SF394">
    <property type="entry name" value="FI03373P-RELATED"/>
    <property type="match status" value="1"/>
</dbReference>
<dbReference type="Gene3D" id="2.60.40.420">
    <property type="entry name" value="Cupredoxins - blue copper proteins"/>
    <property type="match status" value="3"/>
</dbReference>
<feature type="transmembrane region" description="Helical" evidence="13">
    <location>
        <begin position="396"/>
        <end position="420"/>
    </location>
</feature>
<feature type="domain" description="Plastocyanin-like" evidence="14">
    <location>
        <begin position="659"/>
        <end position="766"/>
    </location>
</feature>
<feature type="compositionally biased region" description="Low complexity" evidence="12">
    <location>
        <begin position="616"/>
        <end position="635"/>
    </location>
</feature>
<dbReference type="PANTHER" id="PTHR11709">
    <property type="entry name" value="MULTI-COPPER OXIDASE"/>
    <property type="match status" value="1"/>
</dbReference>
<comment type="cofactor">
    <cofactor evidence="2">
        <name>Cu(2+)</name>
        <dbReference type="ChEBI" id="CHEBI:29036"/>
    </cofactor>
</comment>
<dbReference type="InterPro" id="IPR001287">
    <property type="entry name" value="NO2-reductase_Cu"/>
</dbReference>
<dbReference type="EMBL" id="AP024525">
    <property type="protein sequence ID" value="BCT75724.1"/>
    <property type="molecule type" value="Genomic_DNA"/>
</dbReference>
<evidence type="ECO:0000256" key="9">
    <source>
        <dbReference type="ARBA" id="ARBA00023002"/>
    </source>
</evidence>
<feature type="transmembrane region" description="Helical" evidence="13">
    <location>
        <begin position="369"/>
        <end position="390"/>
    </location>
</feature>
<evidence type="ECO:0000256" key="2">
    <source>
        <dbReference type="ARBA" id="ARBA00001973"/>
    </source>
</evidence>
<feature type="transmembrane region" description="Helical" evidence="13">
    <location>
        <begin position="292"/>
        <end position="314"/>
    </location>
</feature>
<keyword evidence="13" id="KW-0812">Transmembrane</keyword>
<evidence type="ECO:0000313" key="17">
    <source>
        <dbReference type="Proteomes" id="UP001319861"/>
    </source>
</evidence>
<feature type="transmembrane region" description="Helical" evidence="13">
    <location>
        <begin position="238"/>
        <end position="256"/>
    </location>
</feature>
<evidence type="ECO:0000256" key="1">
    <source>
        <dbReference type="ARBA" id="ARBA00001960"/>
    </source>
</evidence>
<evidence type="ECO:0000256" key="12">
    <source>
        <dbReference type="SAM" id="MobiDB-lite"/>
    </source>
</evidence>
<dbReference type="InterPro" id="IPR011707">
    <property type="entry name" value="Cu-oxidase-like_N"/>
</dbReference>
<keyword evidence="13" id="KW-0472">Membrane</keyword>
<evidence type="ECO:0000256" key="8">
    <source>
        <dbReference type="ARBA" id="ARBA00022737"/>
    </source>
</evidence>
<dbReference type="InterPro" id="IPR028096">
    <property type="entry name" value="EfeO_Cupredoxin"/>
</dbReference>
<keyword evidence="8" id="KW-0677">Repeat</keyword>
<evidence type="ECO:0000256" key="11">
    <source>
        <dbReference type="ARBA" id="ARBA00049340"/>
    </source>
</evidence>
<dbReference type="SUPFAM" id="SSF49503">
    <property type="entry name" value="Cupredoxins"/>
    <property type="match status" value="3"/>
</dbReference>
<feature type="transmembrane region" description="Helical" evidence="13">
    <location>
        <begin position="64"/>
        <end position="83"/>
    </location>
</feature>
<evidence type="ECO:0000256" key="3">
    <source>
        <dbReference type="ARBA" id="ARBA00010609"/>
    </source>
</evidence>
<name>A0ABN6FGC9_SINCY</name>
<dbReference type="Pfam" id="PF07732">
    <property type="entry name" value="Cu-oxidase_3"/>
    <property type="match status" value="1"/>
</dbReference>
<evidence type="ECO:0000259" key="14">
    <source>
        <dbReference type="Pfam" id="PF07732"/>
    </source>
</evidence>
<accession>A0ABN6FGC9</accession>
<comment type="cofactor">
    <cofactor evidence="1">
        <name>Cu(+)</name>
        <dbReference type="ChEBI" id="CHEBI:49552"/>
    </cofactor>
</comment>
<comment type="subunit">
    <text evidence="4">Homotrimer.</text>
</comment>
<keyword evidence="9" id="KW-0560">Oxidoreductase</keyword>
<feature type="transmembrane region" description="Helical" evidence="13">
    <location>
        <begin position="104"/>
        <end position="124"/>
    </location>
</feature>
<feature type="region of interest" description="Disordered" evidence="12">
    <location>
        <begin position="594"/>
        <end position="647"/>
    </location>
</feature>
<feature type="transmembrane region" description="Helical" evidence="13">
    <location>
        <begin position="448"/>
        <end position="468"/>
    </location>
</feature>
<feature type="compositionally biased region" description="Pro residues" evidence="12">
    <location>
        <begin position="636"/>
        <end position="646"/>
    </location>
</feature>
<feature type="region of interest" description="Disordered" evidence="12">
    <location>
        <begin position="1"/>
        <end position="31"/>
    </location>
</feature>
<dbReference type="CDD" id="cd11020">
    <property type="entry name" value="CuRO_1_CuNIR"/>
    <property type="match status" value="1"/>
</dbReference>
<feature type="transmembrane region" description="Helical" evidence="13">
    <location>
        <begin position="130"/>
        <end position="148"/>
    </location>
</feature>
<proteinExistence type="inferred from homology"/>
<comment type="catalytic activity">
    <reaction evidence="11">
        <text>nitric oxide + Fe(III)-[cytochrome c] + H2O = Fe(II)-[cytochrome c] + nitrite + 2 H(+)</text>
        <dbReference type="Rhea" id="RHEA:15233"/>
        <dbReference type="Rhea" id="RHEA-COMP:10350"/>
        <dbReference type="Rhea" id="RHEA-COMP:14399"/>
        <dbReference type="ChEBI" id="CHEBI:15377"/>
        <dbReference type="ChEBI" id="CHEBI:15378"/>
        <dbReference type="ChEBI" id="CHEBI:16301"/>
        <dbReference type="ChEBI" id="CHEBI:16480"/>
        <dbReference type="ChEBI" id="CHEBI:29033"/>
        <dbReference type="ChEBI" id="CHEBI:29034"/>
        <dbReference type="EC" id="1.7.2.1"/>
    </reaction>
</comment>
<feature type="transmembrane region" description="Helical" evidence="13">
    <location>
        <begin position="204"/>
        <end position="226"/>
    </location>
</feature>
<dbReference type="Proteomes" id="UP001319861">
    <property type="component" value="Chromosome"/>
</dbReference>
<evidence type="ECO:0000259" key="15">
    <source>
        <dbReference type="Pfam" id="PF13473"/>
    </source>
</evidence>
<comment type="similarity">
    <text evidence="3">Belongs to the multicopper oxidase family.</text>
</comment>
<evidence type="ECO:0000256" key="13">
    <source>
        <dbReference type="SAM" id="Phobius"/>
    </source>
</evidence>
<evidence type="ECO:0000313" key="16">
    <source>
        <dbReference type="EMBL" id="BCT75724.1"/>
    </source>
</evidence>
<gene>
    <name evidence="16" type="ORF">SCMU_15660</name>
</gene>
<keyword evidence="13" id="KW-1133">Transmembrane helix</keyword>
<keyword evidence="7" id="KW-0479">Metal-binding</keyword>
<feature type="transmembrane region" description="Helical" evidence="13">
    <location>
        <begin position="39"/>
        <end position="58"/>
    </location>
</feature>
<feature type="compositionally biased region" description="Polar residues" evidence="12">
    <location>
        <begin position="594"/>
        <end position="604"/>
    </location>
</feature>
<protein>
    <recommendedName>
        <fullName evidence="6">Copper-containing nitrite reductase</fullName>
        <ecNumber evidence="5">1.7.2.1</ecNumber>
    </recommendedName>
</protein>
<evidence type="ECO:0000256" key="7">
    <source>
        <dbReference type="ARBA" id="ARBA00022723"/>
    </source>
</evidence>
<dbReference type="PRINTS" id="PR00695">
    <property type="entry name" value="CUNO2RDTASE"/>
</dbReference>
<keyword evidence="10" id="KW-0186">Copper</keyword>
<evidence type="ECO:0000256" key="4">
    <source>
        <dbReference type="ARBA" id="ARBA00011233"/>
    </source>
</evidence>
<dbReference type="EC" id="1.7.2.1" evidence="5"/>
<feature type="domain" description="EfeO-type cupredoxin-like" evidence="15">
    <location>
        <begin position="502"/>
        <end position="561"/>
    </location>
</feature>
<dbReference type="Pfam" id="PF13473">
    <property type="entry name" value="Cupredoxin_1"/>
    <property type="match status" value="1"/>
</dbReference>
<reference evidence="16 17" key="1">
    <citation type="journal article" date="2021" name="J. Biosci. Bioeng.">
        <title>Identification and characterization of a chc gene cluster responsible for the aromatization pathway of cyclohexanecarboxylate degradation in Sinomonas cyclohexanicum ATCC 51369.</title>
        <authorList>
            <person name="Yamamoto T."/>
            <person name="Hasegawa Y."/>
            <person name="Lau P.C.K."/>
            <person name="Iwaki H."/>
        </authorList>
    </citation>
    <scope>NUCLEOTIDE SEQUENCE [LARGE SCALE GENOMIC DNA]</scope>
    <source>
        <strain evidence="16 17">ATCC 51369</strain>
    </source>
</reference>
<evidence type="ECO:0000256" key="6">
    <source>
        <dbReference type="ARBA" id="ARBA00017290"/>
    </source>
</evidence>
<organism evidence="16 17">
    <name type="scientific">Sinomonas cyclohexanicum</name>
    <name type="common">Corynebacterium cyclohexanicum</name>
    <dbReference type="NCBI Taxonomy" id="322009"/>
    <lineage>
        <taxon>Bacteria</taxon>
        <taxon>Bacillati</taxon>
        <taxon>Actinomycetota</taxon>
        <taxon>Actinomycetes</taxon>
        <taxon>Micrococcales</taxon>
        <taxon>Micrococcaceae</taxon>
        <taxon>Sinomonas</taxon>
    </lineage>
</organism>
<sequence length="926" mass="93993">MPTLPPKGQTPGNSAAAKDPNGPGRPGTGRATWHRWANAPTLVWLLAIAVLSGIHRGIPASGWLLTHLALLGAATNAIMVYSWHFAEALLRLPVPSRRALAARLVLLNVGAAAAMGGVLGQAWLAAVAGAAAVGAAAGWHGIALLLRVRRALPSRFASTLRYYLAACALLPFGAAAGALLALPGMDDAGDLHPRLLLAHESVNVLGWVGLSVLGTLVTLFPTMLRTRAHDAAEPTSRRALWALLAGVGLAAVGALAGLRPLAAVGVLVYLGGVVVSAVPLARAVRSKPPVTFATLSALASLLWLIGALGRLAWLCATAPDWDSLHMALADLTPALAAGFAAQVLLGALSYLLPVVFGGGPSVVRRRTDMLDAAAWLRVVLANGALALYLLPVPSTVRVAAAVAGLVALAAFIWLAARAWFSRPRPEDQPRHPAGSGPIAVGASVRSRLGSGAVGLAVLLAAVVSGVAADPSVLPVAAGGSPVAATAAGAVGAKGGSGVVPTGHTTTVEVAMSGMRFVPDTVTVPAGDRLVIELANKDQTPHDLVLATGQDSGRIYPGKDGQLDAGVMGASVDGWCSVVGHKQMGMVFRVNVSGAQSSAGPSTPQAGAMDMPGMQHAAPASPGATGSSAPSAAAPHAPYPADLPPVPAGTTHKVTLTVRDTVTEVAPGVEQTLWTYNGTAPGPVLHGRVGDTFEVTLVNDASAGHSIDFHAGALAPDGPMRTIDPGQQLTYTFTATQPGIWMYHCSTMPMSLHIANGMFGAVVIDPPDAPPVDHEFVLVQSEQYHGAAANGVPGIAGLDAVSAKIAAGTPDAVVFNGYPNQYDAAPLAARAGERVRVWVLDAGPGRATSFHVVGAQFSAVWAEGAYRLAPGAGGAQTGGSQAMDLAPAQGGFVDLTFPAAGHYPFVSHYMVDAERGAHGVFDVAAAK</sequence>
<keyword evidence="17" id="KW-1185">Reference proteome</keyword>
<feature type="transmembrane region" description="Helical" evidence="13">
    <location>
        <begin position="262"/>
        <end position="280"/>
    </location>
</feature>
<evidence type="ECO:0000256" key="10">
    <source>
        <dbReference type="ARBA" id="ARBA00023008"/>
    </source>
</evidence>
<feature type="transmembrane region" description="Helical" evidence="13">
    <location>
        <begin position="334"/>
        <end position="357"/>
    </location>
</feature>
<evidence type="ECO:0000256" key="5">
    <source>
        <dbReference type="ARBA" id="ARBA00011882"/>
    </source>
</evidence>
<dbReference type="InterPro" id="IPR008972">
    <property type="entry name" value="Cupredoxin"/>
</dbReference>
<dbReference type="CDD" id="cd04208">
    <property type="entry name" value="CuRO_2_CuNIR"/>
    <property type="match status" value="1"/>
</dbReference>
<dbReference type="InterPro" id="IPR045087">
    <property type="entry name" value="Cu-oxidase_fam"/>
</dbReference>